<organism evidence="1 2">
    <name type="scientific">Adineta ricciae</name>
    <name type="common">Rotifer</name>
    <dbReference type="NCBI Taxonomy" id="249248"/>
    <lineage>
        <taxon>Eukaryota</taxon>
        <taxon>Metazoa</taxon>
        <taxon>Spiralia</taxon>
        <taxon>Gnathifera</taxon>
        <taxon>Rotifera</taxon>
        <taxon>Eurotatoria</taxon>
        <taxon>Bdelloidea</taxon>
        <taxon>Adinetida</taxon>
        <taxon>Adinetidae</taxon>
        <taxon>Adineta</taxon>
    </lineage>
</organism>
<evidence type="ECO:0000313" key="2">
    <source>
        <dbReference type="Proteomes" id="UP000663828"/>
    </source>
</evidence>
<evidence type="ECO:0000313" key="1">
    <source>
        <dbReference type="EMBL" id="CAF1673595.1"/>
    </source>
</evidence>
<name>A0A816GHE5_ADIRI</name>
<sequence length="66" mass="7018">MIASVKLNNKDISPDALKASFALSTVPTTVDILFIKEVIIQNISIANPAESKITSISALTDFDDAP</sequence>
<dbReference type="Proteomes" id="UP000663828">
    <property type="component" value="Unassembled WGS sequence"/>
</dbReference>
<accession>A0A816GHE5</accession>
<reference evidence="1" key="1">
    <citation type="submission" date="2021-02" db="EMBL/GenBank/DDBJ databases">
        <authorList>
            <person name="Nowell W R."/>
        </authorList>
    </citation>
    <scope>NUCLEOTIDE SEQUENCE</scope>
</reference>
<proteinExistence type="predicted"/>
<feature type="non-terminal residue" evidence="1">
    <location>
        <position position="1"/>
    </location>
</feature>
<gene>
    <name evidence="1" type="ORF">XAT740_LOCUS59163</name>
</gene>
<protein>
    <submittedName>
        <fullName evidence="1">Uncharacterized protein</fullName>
    </submittedName>
</protein>
<keyword evidence="2" id="KW-1185">Reference proteome</keyword>
<dbReference type="AlphaFoldDB" id="A0A816GHE5"/>
<dbReference type="EMBL" id="CAJNOR010013490">
    <property type="protein sequence ID" value="CAF1673595.1"/>
    <property type="molecule type" value="Genomic_DNA"/>
</dbReference>
<comment type="caution">
    <text evidence="1">The sequence shown here is derived from an EMBL/GenBank/DDBJ whole genome shotgun (WGS) entry which is preliminary data.</text>
</comment>